<evidence type="ECO:0000256" key="8">
    <source>
        <dbReference type="PIRSR" id="PIRSR615500-1"/>
    </source>
</evidence>
<dbReference type="InterPro" id="IPR036852">
    <property type="entry name" value="Peptidase_S8/S53_dom_sf"/>
</dbReference>
<evidence type="ECO:0000256" key="10">
    <source>
        <dbReference type="RuleBase" id="RU003355"/>
    </source>
</evidence>
<evidence type="ECO:0000256" key="7">
    <source>
        <dbReference type="ARBA" id="ARBA00022825"/>
    </source>
</evidence>
<dbReference type="Gene3D" id="2.180.10.10">
    <property type="entry name" value="RHS repeat-associated core"/>
    <property type="match status" value="7"/>
</dbReference>
<dbReference type="InterPro" id="IPR034204">
    <property type="entry name" value="PfSUB1-like_cat_dom"/>
</dbReference>
<dbReference type="InterPro" id="IPR054399">
    <property type="entry name" value="Fervidolysin-like_N_prodom"/>
</dbReference>
<reference evidence="17 18" key="1">
    <citation type="submission" date="2019-04" db="EMBL/GenBank/DDBJ databases">
        <title>Cohnella sp. nov. isolated from preserved vegetables.</title>
        <authorList>
            <person name="Lin S.-Y."/>
            <person name="Hung M.-H."/>
            <person name="Young C.-C."/>
        </authorList>
    </citation>
    <scope>NUCLEOTIDE SEQUENCE [LARGE SCALE GENOMIC DNA]</scope>
    <source>
        <strain evidence="17 18">CC-MHH1044</strain>
    </source>
</reference>
<feature type="chain" id="PRO_5020327271" description="Peptidase S8/S53 domain-containing protein" evidence="11">
    <location>
        <begin position="32"/>
        <end position="2761"/>
    </location>
</feature>
<evidence type="ECO:0000313" key="18">
    <source>
        <dbReference type="Proteomes" id="UP000310636"/>
    </source>
</evidence>
<keyword evidence="5" id="KW-0677">Repeat</keyword>
<dbReference type="PROSITE" id="PS00136">
    <property type="entry name" value="SUBTILASE_ASP"/>
    <property type="match status" value="1"/>
</dbReference>
<dbReference type="SUPFAM" id="SSF52743">
    <property type="entry name" value="Subtilisin-like"/>
    <property type="match status" value="1"/>
</dbReference>
<evidence type="ECO:0000256" key="5">
    <source>
        <dbReference type="ARBA" id="ARBA00022737"/>
    </source>
</evidence>
<feature type="domain" description="Peptidase S8/S53" evidence="12">
    <location>
        <begin position="167"/>
        <end position="419"/>
    </location>
</feature>
<evidence type="ECO:0000256" key="11">
    <source>
        <dbReference type="SAM" id="SignalP"/>
    </source>
</evidence>
<dbReference type="InterPro" id="IPR022385">
    <property type="entry name" value="Rhs_assc_core"/>
</dbReference>
<evidence type="ECO:0000256" key="2">
    <source>
        <dbReference type="ARBA" id="ARBA00011073"/>
    </source>
</evidence>
<feature type="active site" description="Charge relay system" evidence="8 9">
    <location>
        <position position="386"/>
    </location>
</feature>
<feature type="domain" description="Pre-toxin TG" evidence="13">
    <location>
        <begin position="2578"/>
        <end position="2645"/>
    </location>
</feature>
<dbReference type="GO" id="GO:0006508">
    <property type="term" value="P:proteolysis"/>
    <property type="evidence" value="ECO:0007669"/>
    <property type="project" value="UniProtKB-KW"/>
</dbReference>
<evidence type="ECO:0000256" key="3">
    <source>
        <dbReference type="ARBA" id="ARBA00022525"/>
    </source>
</evidence>
<evidence type="ECO:0000259" key="14">
    <source>
        <dbReference type="Pfam" id="PF20148"/>
    </source>
</evidence>
<dbReference type="InterPro" id="IPR045351">
    <property type="entry name" value="DUF6531"/>
</dbReference>
<dbReference type="Pfam" id="PF00082">
    <property type="entry name" value="Peptidase_S8"/>
    <property type="match status" value="1"/>
</dbReference>
<evidence type="ECO:0000256" key="4">
    <source>
        <dbReference type="ARBA" id="ARBA00022670"/>
    </source>
</evidence>
<dbReference type="Pfam" id="PF20148">
    <property type="entry name" value="DUF6531"/>
    <property type="match status" value="1"/>
</dbReference>
<dbReference type="NCBIfam" id="TIGR03696">
    <property type="entry name" value="Rhs_assc_core"/>
    <property type="match status" value="1"/>
</dbReference>
<dbReference type="RefSeq" id="WP_136369280.1">
    <property type="nucleotide sequence ID" value="NZ_SSOB01000008.1"/>
</dbReference>
<keyword evidence="4 9" id="KW-0645">Protease</keyword>
<evidence type="ECO:0008006" key="19">
    <source>
        <dbReference type="Google" id="ProtNLM"/>
    </source>
</evidence>
<dbReference type="InterPro" id="IPR023827">
    <property type="entry name" value="Peptidase_S8_Asp-AS"/>
</dbReference>
<dbReference type="PRINTS" id="PR00723">
    <property type="entry name" value="SUBTILISIN"/>
</dbReference>
<evidence type="ECO:0000259" key="16">
    <source>
        <dbReference type="Pfam" id="PF25023"/>
    </source>
</evidence>
<dbReference type="GO" id="GO:0005576">
    <property type="term" value="C:extracellular region"/>
    <property type="evidence" value="ECO:0007669"/>
    <property type="project" value="UniProtKB-SubCell"/>
</dbReference>
<comment type="subcellular location">
    <subcellularLocation>
        <location evidence="1">Secreted</location>
    </subcellularLocation>
</comment>
<keyword evidence="18" id="KW-1185">Reference proteome</keyword>
<dbReference type="PROSITE" id="PS51892">
    <property type="entry name" value="SUBTILASE"/>
    <property type="match status" value="1"/>
</dbReference>
<keyword evidence="11" id="KW-0732">Signal</keyword>
<keyword evidence="3" id="KW-0964">Secreted</keyword>
<feature type="active site" description="Charge relay system" evidence="8 9">
    <location>
        <position position="232"/>
    </location>
</feature>
<evidence type="ECO:0000256" key="1">
    <source>
        <dbReference type="ARBA" id="ARBA00004613"/>
    </source>
</evidence>
<gene>
    <name evidence="17" type="ORF">E6C55_08115</name>
</gene>
<dbReference type="PANTHER" id="PTHR32305">
    <property type="match status" value="1"/>
</dbReference>
<dbReference type="EMBL" id="SSOB01000008">
    <property type="protein sequence ID" value="THF81684.1"/>
    <property type="molecule type" value="Genomic_DNA"/>
</dbReference>
<dbReference type="Gene3D" id="3.40.50.200">
    <property type="entry name" value="Peptidase S8/S53 domain"/>
    <property type="match status" value="1"/>
</dbReference>
<dbReference type="InterPro" id="IPR050708">
    <property type="entry name" value="T6SS_VgrG/RHS"/>
</dbReference>
<dbReference type="InterPro" id="IPR006530">
    <property type="entry name" value="YD"/>
</dbReference>
<feature type="signal peptide" evidence="11">
    <location>
        <begin position="1"/>
        <end position="31"/>
    </location>
</feature>
<dbReference type="InterPro" id="IPR022398">
    <property type="entry name" value="Peptidase_S8_His-AS"/>
</dbReference>
<dbReference type="SUPFAM" id="SSF69304">
    <property type="entry name" value="Tricorn protease N-terminal domain"/>
    <property type="match status" value="1"/>
</dbReference>
<proteinExistence type="inferred from homology"/>
<name>A0A4S4C1Z0_9BACL</name>
<feature type="domain" description="Fervidolysin-like N-terminal prodomain" evidence="15">
    <location>
        <begin position="33"/>
        <end position="117"/>
    </location>
</feature>
<organism evidence="17 18">
    <name type="scientific">Cohnella fermenti</name>
    <dbReference type="NCBI Taxonomy" id="2565925"/>
    <lineage>
        <taxon>Bacteria</taxon>
        <taxon>Bacillati</taxon>
        <taxon>Bacillota</taxon>
        <taxon>Bacilli</taxon>
        <taxon>Bacillales</taxon>
        <taxon>Paenibacillaceae</taxon>
        <taxon>Cohnella</taxon>
    </lineage>
</organism>
<dbReference type="GO" id="GO:0004252">
    <property type="term" value="F:serine-type endopeptidase activity"/>
    <property type="evidence" value="ECO:0007669"/>
    <property type="project" value="UniProtKB-UniRule"/>
</dbReference>
<evidence type="ECO:0000259" key="13">
    <source>
        <dbReference type="Pfam" id="PF14449"/>
    </source>
</evidence>
<dbReference type="NCBIfam" id="TIGR01643">
    <property type="entry name" value="YD_repeat_2x"/>
    <property type="match status" value="11"/>
</dbReference>
<keyword evidence="7 9" id="KW-0720">Serine protease</keyword>
<dbReference type="InterPro" id="IPR000209">
    <property type="entry name" value="Peptidase_S8/S53_dom"/>
</dbReference>
<dbReference type="InterPro" id="IPR056823">
    <property type="entry name" value="TEN-like_YD-shell"/>
</dbReference>
<dbReference type="InterPro" id="IPR023828">
    <property type="entry name" value="Peptidase_S8_Ser-AS"/>
</dbReference>
<dbReference type="CDD" id="cd07473">
    <property type="entry name" value="Peptidases_S8_Subtilisin_like"/>
    <property type="match status" value="1"/>
</dbReference>
<evidence type="ECO:0000259" key="15">
    <source>
        <dbReference type="Pfam" id="PF22148"/>
    </source>
</evidence>
<dbReference type="PROSITE" id="PS00138">
    <property type="entry name" value="SUBTILASE_SER"/>
    <property type="match status" value="1"/>
</dbReference>
<accession>A0A4S4C1Z0</accession>
<dbReference type="InterPro" id="IPR015500">
    <property type="entry name" value="Peptidase_S8_subtilisin-rel"/>
</dbReference>
<dbReference type="Pfam" id="PF14449">
    <property type="entry name" value="PT-TG"/>
    <property type="match status" value="1"/>
</dbReference>
<feature type="domain" description="Teneurin-like YD-shell" evidence="16">
    <location>
        <begin position="2128"/>
        <end position="2397"/>
    </location>
</feature>
<dbReference type="OrthoDB" id="41445at2"/>
<dbReference type="PROSITE" id="PS00137">
    <property type="entry name" value="SUBTILASE_HIS"/>
    <property type="match status" value="1"/>
</dbReference>
<dbReference type="PANTHER" id="PTHR32305:SF15">
    <property type="entry name" value="PROTEIN RHSA-RELATED"/>
    <property type="match status" value="1"/>
</dbReference>
<dbReference type="Pfam" id="PF22148">
    <property type="entry name" value="Fervidolysin_NPro-like"/>
    <property type="match status" value="1"/>
</dbReference>
<dbReference type="Proteomes" id="UP000310636">
    <property type="component" value="Unassembled WGS sequence"/>
</dbReference>
<dbReference type="InterPro" id="IPR031325">
    <property type="entry name" value="RHS_repeat"/>
</dbReference>
<protein>
    <recommendedName>
        <fullName evidence="19">Peptidase S8/S53 domain-containing protein</fullName>
    </recommendedName>
</protein>
<evidence type="ECO:0000256" key="9">
    <source>
        <dbReference type="PROSITE-ProRule" id="PRU01240"/>
    </source>
</evidence>
<comment type="similarity">
    <text evidence="2 9 10">Belongs to the peptidase S8 family.</text>
</comment>
<sequence>MKRLGKSIQYVTLFSLLLTSVFSDLSITAKAAPASSNTKAEKTERHKTQLLVKYKFSADGASIEASVRTRLKLEKLEVKKRNPRSGTELLQIGSQDDLNSTIAELRKNPNVEYVQPNYMLYSTAIADARFEEQWGLSNSGQNVGQAGISGIDIGARAAWETTMGASSVMVGVLDTGIEIEHPDLSGNIYTNPNEVPDNGIDDDGNGYIDDVHGFDFINRDSSIYDSASDDKHGTHVAGIIAAQANTDGIRGVAPNVTVLPLKFISNGAGYTSDAIEAIEYAEKMGASIINMSFGGSDANPALEDAMAASGMLFVAAAGNNGDNSEVKPVYPASFDIPNLLSVTAIDNKGKLASFADYGESVDVAAPGVSILSTVPGSGYAFLSGTSMAAPFVAGIAALIKSMYADLTSSSIAERIKNGVQASSALAGKVGASGWVNAIGALEGQGASSNDNGSSSATGNSILSEGNDTLVVTLAVDVSSDLMEQIHYGEEGVNVATGNYGRTETDISVTSPGFVVNLSRTYNSRDDRTTSSMGRGWTFGFEGSVKDDTTSPTKFKVVRLPSGGAQVFVKNSDGTYTANDSHSTLVKQSDGTHVLTTADQYTYGFNTAGYLTWMQDRNGNKVTIASDAAGKVRSVMDTVGRKFIINYNAAGYITSIVDPIGRKVTYTYDSLNRLWKVNDPSGKDTRVYMYDNSNYLTAIKNGAGNLVESVLYSHSTGTDQHKVTRTIDENGHTVQYTYDSTNKMTKLKNIDGLLTVKWYDTAGYVVKSQDPEGRLTLVEYFTDSSSYNKYGEVKSVTDRYGNKTQYERDSNGNVTKLINPDGNSRAYVFDSKNNLISEQDETGRLTYYIYDASQTLLLKKVQPLNGTDAYSDKADQTRFAITQYQYYSEAEDAKLGHKAKKLLRSETDPEGGKTVYAYDSQGNATSVTDPDGNITTRSYNGVGWLTTQISAEGYRTEHEYDSIGHVVKTIGDEGETTFNEFNNDGQQTRQATPNQYKNNMEGTRWTYDTNGQVSTVTDALGYTTSYTYDVYGNVASVTQPNGSITLYQYDAMNRIKKKSFQSNAGSEAYTLETYAYTVLSNGNTQYSRSVYLNEKDIATTTVTYDVNGREVVKQQPDGTEATTSYYANGSVRSVTDARGNSSYYEYDGLNRVTGTWSPLDGGKYTYKGYTYDLAGRVILTSTGKDPVNAFSVPARNRTIWTSTVYQANGTIASTQSSDGAETIYTYDADNRLTREDHVASADETLTTEYVYNDLGKPLAVKKHVRAGDLDGNAFDDDTDTVLTTRYSYDLEGNLLSTVTPDGVESVMTYDALGRLTSTSKEGVDENGLTTIVRTSSTYDGQGHVLSSMDGRGNMTSYVYNAAGNLTKQVDSAGGVHLFAYDRASRKVAEVSPGNYKEGELLSKMSRTVYTYDIMGRTQAVTEYYAEKTLSASYAWMETEMARVTQAFKYDENGNVIKKLDGEGYLAGTGTTIDARIQSGYGTILSYNAANLLVTELDPVGAERGLKWTTKISYDGAGRQVSVTNANGVVFGNRLDDAGRTTEQTLQSGTAAPERVLHRYVYDAIGRKLNETDGNGNVTTYTYNAFNQTRTVVEQGDDSIPELTLVAQYDAMGRVTSQSNSASTMNRFAYDSYGRILSETESGLDGTDAIVMKDRYDANGNRRYHIDGNGYETEYRYDSLNRLTMTLTSVTDVAGNTTVRTDSQSYDANGNVIEKKDWLGNKQQFVYDARNRLIETKDAAGIVIEKLVYNANDSQLASYDALNRATSFAYDRNNRQVSLTDPAGNTTSQAYDNVGNQASETDGNGNITRYKYDEQGRLISVVNALGEITAYTYDLNGNKLTQRDGTGHVMTYEYNAVNKLVRTIYPGGRTGQEGSYTYDLSKVESMTYTVTGQLETRQDRNGNTTAYVYDAHDRLLSTTVTGPELTSDESERQIRYTYDKNGSQLSVTDSTGTTRRTYDSLGRVVSKSVPGIGTSKFQYDVTTGLTTGYYAEITTDAKNNSTTKVYNNVGRLKYVINGTSPTATATVTYEYFSDGSQQTVTYANTTKESYTYKTNGLLDTLKNYKGSTLLDQYVYTYDNAGNQKTKTETVNGVAKGTTSYAYDVLNRLQIVTEPSGKKTEYAFDGAGNRITERVTEGSQFTIIDYTYDEQNRLLATTQASLSGETERVDYTYDNNGNMISKSTEERKKTDPMNLPEPTFGIFVYGQVTDNPRIVTVLEGVARYEYDVFNQLIRVSTGNGGASYQYNGEGLRVRKTGSDGETTNYMYEYDKVVLETDGNGKQTARNLYGLNLATRTVGTATYSYLYNGHADVTSLTDASGVVQSTYSYDAFGNIVSQTGTINSPFRYAGYQYDDESDLYYLNARYYDPKIARFLSEDTYRGQANDPLSLNMYTYVHNEPMMYWDPTGHAEANTNATVTLRTIVEDAYGGQITKWDNQTKTATVNINGQVFTIKADGVTAGIVSGKVIINTNTLDQLYNSNQNNQTTMQTSATTETISAKIYSNYLKGNIIERTVANDYKPTQEIAKIIKEVVDDKNITLSQVESIVTVLKFAQAVQNSSISSMTTEQYTEAIRANTVDPFAEASLNLLPIVGNVKSIGDLIYGEDIVNGEVLSTTDKWTTAVFVIIPQLRLLRKGKKIEEALEEVVPGLRGTGNSGSLKMNLQLFAEVNLDVKPQANSTKLQNFINSLYKGQGNPNQIGNGTTMDSIRYEVHTGNPVEGKFHSQKGQEFMNGINKLISSGTLDAQDEVIAKAIVQDIANALAGK</sequence>
<dbReference type="Pfam" id="PF25023">
    <property type="entry name" value="TEN_YD-shell"/>
    <property type="match status" value="1"/>
</dbReference>
<keyword evidence="6 9" id="KW-0378">Hydrolase</keyword>
<comment type="caution">
    <text evidence="17">The sequence shown here is derived from an EMBL/GenBank/DDBJ whole genome shotgun (WGS) entry which is preliminary data.</text>
</comment>
<evidence type="ECO:0000256" key="6">
    <source>
        <dbReference type="ARBA" id="ARBA00022801"/>
    </source>
</evidence>
<evidence type="ECO:0000259" key="12">
    <source>
        <dbReference type="Pfam" id="PF00082"/>
    </source>
</evidence>
<evidence type="ECO:0000313" key="17">
    <source>
        <dbReference type="EMBL" id="THF81684.1"/>
    </source>
</evidence>
<feature type="active site" description="Charge relay system" evidence="8 9">
    <location>
        <position position="174"/>
    </location>
</feature>
<dbReference type="Pfam" id="PF05593">
    <property type="entry name" value="RHS_repeat"/>
    <property type="match status" value="9"/>
</dbReference>
<feature type="domain" description="DUF6531" evidence="14">
    <location>
        <begin position="490"/>
        <end position="547"/>
    </location>
</feature>
<dbReference type="InterPro" id="IPR027797">
    <property type="entry name" value="PT-TG_dom"/>
</dbReference>